<dbReference type="GeneID" id="25797390"/>
<dbReference type="AlphaFoldDB" id="G9MUQ0"/>
<evidence type="ECO:0000313" key="1">
    <source>
        <dbReference type="EMBL" id="EHK21847.1"/>
    </source>
</evidence>
<evidence type="ECO:0000313" key="2">
    <source>
        <dbReference type="Proteomes" id="UP000007115"/>
    </source>
</evidence>
<comment type="caution">
    <text evidence="1">The sequence shown here is derived from an EMBL/GenBank/DDBJ whole genome shotgun (WGS) entry which is preliminary data.</text>
</comment>
<dbReference type="RefSeq" id="XP_013956040.1">
    <property type="nucleotide sequence ID" value="XM_014100565.1"/>
</dbReference>
<dbReference type="EMBL" id="ABDF02000060">
    <property type="protein sequence ID" value="EHK21847.1"/>
    <property type="molecule type" value="Genomic_DNA"/>
</dbReference>
<dbReference type="Proteomes" id="UP000007115">
    <property type="component" value="Unassembled WGS sequence"/>
</dbReference>
<keyword evidence="2" id="KW-1185">Reference proteome</keyword>
<proteinExistence type="predicted"/>
<name>G9MUQ0_HYPVG</name>
<sequence length="169" mass="18416">MVAATLILANWQVWGARMRTSSLRPTVQWDSNTWLRSKSGELVAAPEELVFDYEARTIRRRENADDDFVKISGAAPTSSVSGASSERFAEEQWRTIQAIARVIAKEKVAFTDEDWKNALEAVNDGLNGSGVQAVQRVHTLNDSQVGVLKLALGDLLGNNSSSLTAIIAA</sequence>
<gene>
    <name evidence="1" type="ORF">TRIVIDRAFT_70794</name>
</gene>
<dbReference type="InParanoid" id="G9MUQ0"/>
<dbReference type="HOGENOM" id="CLU_1578741_0_0_1"/>
<reference evidence="1 2" key="1">
    <citation type="journal article" date="2011" name="Genome Biol.">
        <title>Comparative genome sequence analysis underscores mycoparasitism as the ancestral life style of Trichoderma.</title>
        <authorList>
            <person name="Kubicek C.P."/>
            <person name="Herrera-Estrella A."/>
            <person name="Seidl-Seiboth V."/>
            <person name="Martinez D.A."/>
            <person name="Druzhinina I.S."/>
            <person name="Thon M."/>
            <person name="Zeilinger S."/>
            <person name="Casas-Flores S."/>
            <person name="Horwitz B.A."/>
            <person name="Mukherjee P.K."/>
            <person name="Mukherjee M."/>
            <person name="Kredics L."/>
            <person name="Alcaraz L.D."/>
            <person name="Aerts A."/>
            <person name="Antal Z."/>
            <person name="Atanasova L."/>
            <person name="Cervantes-Badillo M.G."/>
            <person name="Challacombe J."/>
            <person name="Chertkov O."/>
            <person name="McCluskey K."/>
            <person name="Coulpier F."/>
            <person name="Deshpande N."/>
            <person name="von Doehren H."/>
            <person name="Ebbole D.J."/>
            <person name="Esquivel-Naranjo E.U."/>
            <person name="Fekete E."/>
            <person name="Flipphi M."/>
            <person name="Glaser F."/>
            <person name="Gomez-Rodriguez E.Y."/>
            <person name="Gruber S."/>
            <person name="Han C."/>
            <person name="Henrissat B."/>
            <person name="Hermosa R."/>
            <person name="Hernandez-Onate M."/>
            <person name="Karaffa L."/>
            <person name="Kosti I."/>
            <person name="Le Crom S."/>
            <person name="Lindquist E."/>
            <person name="Lucas S."/>
            <person name="Luebeck M."/>
            <person name="Luebeck P.S."/>
            <person name="Margeot A."/>
            <person name="Metz B."/>
            <person name="Misra M."/>
            <person name="Nevalainen H."/>
            <person name="Omann M."/>
            <person name="Packer N."/>
            <person name="Perrone G."/>
            <person name="Uresti-Rivera E.E."/>
            <person name="Salamov A."/>
            <person name="Schmoll M."/>
            <person name="Seiboth B."/>
            <person name="Shapiro H."/>
            <person name="Sukno S."/>
            <person name="Tamayo-Ramos J.A."/>
            <person name="Tisch D."/>
            <person name="Wiest A."/>
            <person name="Wilkinson H.H."/>
            <person name="Zhang M."/>
            <person name="Coutinho P.M."/>
            <person name="Kenerley C.M."/>
            <person name="Monte E."/>
            <person name="Baker S.E."/>
            <person name="Grigoriev I.V."/>
        </authorList>
    </citation>
    <scope>NUCLEOTIDE SEQUENCE [LARGE SCALE GENOMIC DNA]</scope>
    <source>
        <strain evidence="2">Gv29-8 / FGSC 10586</strain>
    </source>
</reference>
<organism evidence="1 2">
    <name type="scientific">Hypocrea virens (strain Gv29-8 / FGSC 10586)</name>
    <name type="common">Gliocladium virens</name>
    <name type="synonym">Trichoderma virens</name>
    <dbReference type="NCBI Taxonomy" id="413071"/>
    <lineage>
        <taxon>Eukaryota</taxon>
        <taxon>Fungi</taxon>
        <taxon>Dikarya</taxon>
        <taxon>Ascomycota</taxon>
        <taxon>Pezizomycotina</taxon>
        <taxon>Sordariomycetes</taxon>
        <taxon>Hypocreomycetidae</taxon>
        <taxon>Hypocreales</taxon>
        <taxon>Hypocreaceae</taxon>
        <taxon>Trichoderma</taxon>
    </lineage>
</organism>
<accession>G9MUQ0</accession>
<protein>
    <submittedName>
        <fullName evidence="1">Uncharacterized protein</fullName>
    </submittedName>
</protein>
<dbReference type="OrthoDB" id="406156at2759"/>
<dbReference type="VEuPathDB" id="FungiDB:TRIVIDRAFT_70794"/>